<reference evidence="3 4" key="1">
    <citation type="journal article" date="2011" name="Science">
        <title>The Selaginella genome identifies genetic changes associated with the evolution of vascular plants.</title>
        <authorList>
            <person name="Banks J.A."/>
            <person name="Nishiyama T."/>
            <person name="Hasebe M."/>
            <person name="Bowman J.L."/>
            <person name="Gribskov M."/>
            <person name="dePamphilis C."/>
            <person name="Albert V.A."/>
            <person name="Aono N."/>
            <person name="Aoyama T."/>
            <person name="Ambrose B.A."/>
            <person name="Ashton N.W."/>
            <person name="Axtell M.J."/>
            <person name="Barker E."/>
            <person name="Barker M.S."/>
            <person name="Bennetzen J.L."/>
            <person name="Bonawitz N.D."/>
            <person name="Chapple C."/>
            <person name="Cheng C."/>
            <person name="Correa L.G."/>
            <person name="Dacre M."/>
            <person name="DeBarry J."/>
            <person name="Dreyer I."/>
            <person name="Elias M."/>
            <person name="Engstrom E.M."/>
            <person name="Estelle M."/>
            <person name="Feng L."/>
            <person name="Finet C."/>
            <person name="Floyd S.K."/>
            <person name="Frommer W.B."/>
            <person name="Fujita T."/>
            <person name="Gramzow L."/>
            <person name="Gutensohn M."/>
            <person name="Harholt J."/>
            <person name="Hattori M."/>
            <person name="Heyl A."/>
            <person name="Hirai T."/>
            <person name="Hiwatashi Y."/>
            <person name="Ishikawa M."/>
            <person name="Iwata M."/>
            <person name="Karol K.G."/>
            <person name="Koehler B."/>
            <person name="Kolukisaoglu U."/>
            <person name="Kubo M."/>
            <person name="Kurata T."/>
            <person name="Lalonde S."/>
            <person name="Li K."/>
            <person name="Li Y."/>
            <person name="Litt A."/>
            <person name="Lyons E."/>
            <person name="Manning G."/>
            <person name="Maruyama T."/>
            <person name="Michael T.P."/>
            <person name="Mikami K."/>
            <person name="Miyazaki S."/>
            <person name="Morinaga S."/>
            <person name="Murata T."/>
            <person name="Mueller-Roeber B."/>
            <person name="Nelson D.R."/>
            <person name="Obara M."/>
            <person name="Oguri Y."/>
            <person name="Olmstead R.G."/>
            <person name="Onodera N."/>
            <person name="Petersen B.L."/>
            <person name="Pils B."/>
            <person name="Prigge M."/>
            <person name="Rensing S.A."/>
            <person name="Riano-Pachon D.M."/>
            <person name="Roberts A.W."/>
            <person name="Sato Y."/>
            <person name="Scheller H.V."/>
            <person name="Schulz B."/>
            <person name="Schulz C."/>
            <person name="Shakirov E.V."/>
            <person name="Shibagaki N."/>
            <person name="Shinohara N."/>
            <person name="Shippen D.E."/>
            <person name="Soerensen I."/>
            <person name="Sotooka R."/>
            <person name="Sugimoto N."/>
            <person name="Sugita M."/>
            <person name="Sumikawa N."/>
            <person name="Tanurdzic M."/>
            <person name="Theissen G."/>
            <person name="Ulvskov P."/>
            <person name="Wakazuki S."/>
            <person name="Weng J.K."/>
            <person name="Willats W.W."/>
            <person name="Wipf D."/>
            <person name="Wolf P.G."/>
            <person name="Yang L."/>
            <person name="Zimmer A.D."/>
            <person name="Zhu Q."/>
            <person name="Mitros T."/>
            <person name="Hellsten U."/>
            <person name="Loque D."/>
            <person name="Otillar R."/>
            <person name="Salamov A."/>
            <person name="Schmutz J."/>
            <person name="Shapiro H."/>
            <person name="Lindquist E."/>
            <person name="Lucas S."/>
            <person name="Rokhsar D."/>
            <person name="Grigoriev I.V."/>
        </authorList>
    </citation>
    <scope>NUCLEOTIDE SEQUENCE [LARGE SCALE GENOMIC DNA]</scope>
</reference>
<dbReference type="GO" id="GO:0005929">
    <property type="term" value="C:cilium"/>
    <property type="evidence" value="ECO:0007669"/>
    <property type="project" value="GOC"/>
</dbReference>
<evidence type="ECO:0000256" key="2">
    <source>
        <dbReference type="SAM" id="MobiDB-lite"/>
    </source>
</evidence>
<feature type="coiled-coil region" evidence="1">
    <location>
        <begin position="299"/>
        <end position="361"/>
    </location>
</feature>
<keyword evidence="1" id="KW-0175">Coiled coil</keyword>
<feature type="compositionally biased region" description="Polar residues" evidence="2">
    <location>
        <begin position="159"/>
        <end position="170"/>
    </location>
</feature>
<protein>
    <submittedName>
        <fullName evidence="3">Uncharacterized protein</fullName>
    </submittedName>
</protein>
<dbReference type="Gramene" id="EFJ12484">
    <property type="protein sequence ID" value="EFJ12484"/>
    <property type="gene ID" value="SELMODRAFT_425231"/>
</dbReference>
<proteinExistence type="predicted"/>
<dbReference type="InParanoid" id="D8SSF6"/>
<organism evidence="4">
    <name type="scientific">Selaginella moellendorffii</name>
    <name type="common">Spikemoss</name>
    <dbReference type="NCBI Taxonomy" id="88036"/>
    <lineage>
        <taxon>Eukaryota</taxon>
        <taxon>Viridiplantae</taxon>
        <taxon>Streptophyta</taxon>
        <taxon>Embryophyta</taxon>
        <taxon>Tracheophyta</taxon>
        <taxon>Lycopodiopsida</taxon>
        <taxon>Selaginellales</taxon>
        <taxon>Selaginellaceae</taxon>
        <taxon>Selaginella</taxon>
    </lineage>
</organism>
<feature type="coiled-coil region" evidence="1">
    <location>
        <begin position="401"/>
        <end position="537"/>
    </location>
</feature>
<dbReference type="AlphaFoldDB" id="D8SSF6"/>
<dbReference type="HOGENOM" id="CLU_483490_0_0_1"/>
<dbReference type="STRING" id="88036.D8SSF6"/>
<feature type="region of interest" description="Disordered" evidence="2">
    <location>
        <begin position="159"/>
        <end position="178"/>
    </location>
</feature>
<feature type="compositionally biased region" description="Polar residues" evidence="2">
    <location>
        <begin position="123"/>
        <end position="135"/>
    </location>
</feature>
<dbReference type="PANTHER" id="PTHR31540:SF1">
    <property type="entry name" value="CENTROSOMAL PROTEIN OF 131 KDA"/>
    <property type="match status" value="1"/>
</dbReference>
<name>D8SSF6_SELML</name>
<keyword evidence="4" id="KW-1185">Reference proteome</keyword>
<evidence type="ECO:0000313" key="3">
    <source>
        <dbReference type="EMBL" id="EFJ12484.1"/>
    </source>
</evidence>
<sequence>MDLDSQKEMLTDDSEIDFWDCHKEEATRTFFPIDEIDAEESLKLDESNNRTICTLNGEVVVMQTNVTYQHIDKEISGCASASKEYLEGQKHVQEYFDLQLQASSDLNGLQDNSTRNEKLEKQPSLTWEGGTSSSKDASDAIFSVSSKRRWPRTSKVLKTLTTGNNDGSQSRKVSRKTVLRKTRRLKSKREKIKAEKQSKISGTPHESRCPETMPTPELKLVEGHGIKDSCTKSTSLSAEKVCSILSFLKQVDSNNNIMKMSERSSPRTVLDQDDAFVAESCVSVPLESASAVSSAEMAFVGIKNKINELKEKNLKQKNQIMQLEAENESIQIVKNKDIAKEEAIRKQYEKLLNECQSASQAENQAMKHSFEMEQSEWNISLNERIMREVRKREPEIEARCIRERNREIDLIIDRMEKERNELVAEHRSEQANRGKAQSNAERSEMNKRMEKFKDQLRSQGCVIEQLTKQIGFEKQESDKLKNNLEACMKRQEKEIENTRIELQQSRCEMEKLKIRKVEELEEVENKVKLAIEKKNEVILGLHSELKSAHQHIRHTEQLLEQNAS</sequence>
<feature type="region of interest" description="Disordered" evidence="2">
    <location>
        <begin position="106"/>
        <end position="138"/>
    </location>
</feature>
<feature type="region of interest" description="Disordered" evidence="2">
    <location>
        <begin position="183"/>
        <end position="215"/>
    </location>
</feature>
<evidence type="ECO:0000256" key="1">
    <source>
        <dbReference type="SAM" id="Coils"/>
    </source>
</evidence>
<dbReference type="InterPro" id="IPR030465">
    <property type="entry name" value="CEP131"/>
</dbReference>
<accession>D8SSF6</accession>
<dbReference type="EMBL" id="GL377638">
    <property type="protein sequence ID" value="EFJ12484.1"/>
    <property type="molecule type" value="Genomic_DNA"/>
</dbReference>
<dbReference type="Proteomes" id="UP000001514">
    <property type="component" value="Unassembled WGS sequence"/>
</dbReference>
<dbReference type="KEGG" id="smo:SELMODRAFT_425231"/>
<evidence type="ECO:0000313" key="4">
    <source>
        <dbReference type="Proteomes" id="UP000001514"/>
    </source>
</evidence>
<dbReference type="GO" id="GO:0035735">
    <property type="term" value="P:intraciliary transport involved in cilium assembly"/>
    <property type="evidence" value="ECO:0007669"/>
    <property type="project" value="InterPro"/>
</dbReference>
<gene>
    <name evidence="3" type="ORF">SELMODRAFT_425231</name>
</gene>
<dbReference type="PANTHER" id="PTHR31540">
    <property type="entry name" value="CENTROSOMAL PROTEIN OF 131 KDA"/>
    <property type="match status" value="1"/>
</dbReference>